<sequence length="256" mass="27300">MDQRTSPNGLQNESLNDNIGHSLAGRIDGQNSANTASASFLGKRSTIEAEPHPDEHSHPSAGSDTDNETAAKNSTKRLRSQSGIRGGAPGKSTRARGRPPKGASMSHLRDLWPPPGPREQHFFLPVAVHSEANQSHPNGDAKGLTLNRPRGIATRGRSSRATSSLPSIRGLFVPAGSSCTPCGQYFPIPVSLDVYEELINGDVEPCKTVSPLALSSKYLIFSSVAELDEAIEYAEKRISDATTHPSFLPTDQSPDA</sequence>
<evidence type="ECO:0000313" key="2">
    <source>
        <dbReference type="EMBL" id="KAF9801264.1"/>
    </source>
</evidence>
<dbReference type="AlphaFoldDB" id="A0A8H7NT33"/>
<feature type="compositionally biased region" description="Polar residues" evidence="1">
    <location>
        <begin position="1"/>
        <end position="19"/>
    </location>
</feature>
<dbReference type="Proteomes" id="UP000639403">
    <property type="component" value="Unassembled WGS sequence"/>
</dbReference>
<feature type="region of interest" description="Disordered" evidence="1">
    <location>
        <begin position="1"/>
        <end position="119"/>
    </location>
</feature>
<evidence type="ECO:0000256" key="1">
    <source>
        <dbReference type="SAM" id="MobiDB-lite"/>
    </source>
</evidence>
<feature type="compositionally biased region" description="Polar residues" evidence="1">
    <location>
        <begin position="60"/>
        <end position="73"/>
    </location>
</feature>
<feature type="compositionally biased region" description="Polar residues" evidence="1">
    <location>
        <begin position="29"/>
        <end position="38"/>
    </location>
</feature>
<comment type="caution">
    <text evidence="2">The sequence shown here is derived from an EMBL/GenBank/DDBJ whole genome shotgun (WGS) entry which is preliminary data.</text>
</comment>
<organism evidence="2 3">
    <name type="scientific">Rhodonia placenta</name>
    <dbReference type="NCBI Taxonomy" id="104341"/>
    <lineage>
        <taxon>Eukaryota</taxon>
        <taxon>Fungi</taxon>
        <taxon>Dikarya</taxon>
        <taxon>Basidiomycota</taxon>
        <taxon>Agaricomycotina</taxon>
        <taxon>Agaricomycetes</taxon>
        <taxon>Polyporales</taxon>
        <taxon>Adustoporiaceae</taxon>
        <taxon>Rhodonia</taxon>
    </lineage>
</organism>
<reference evidence="2" key="2">
    <citation type="journal article" name="Front. Microbiol.">
        <title>Degradative Capacity of Two Strains of Rhodonia placenta: From Phenotype to Genotype.</title>
        <authorList>
            <person name="Kolle M."/>
            <person name="Horta M.A.C."/>
            <person name="Nowrousian M."/>
            <person name="Ohm R.A."/>
            <person name="Benz J.P."/>
            <person name="Pilgard A."/>
        </authorList>
    </citation>
    <scope>NUCLEOTIDE SEQUENCE</scope>
    <source>
        <strain evidence="2">FPRL280</strain>
    </source>
</reference>
<evidence type="ECO:0000313" key="3">
    <source>
        <dbReference type="Proteomes" id="UP000639403"/>
    </source>
</evidence>
<feature type="compositionally biased region" description="Basic and acidic residues" evidence="1">
    <location>
        <begin position="45"/>
        <end position="58"/>
    </location>
</feature>
<proteinExistence type="predicted"/>
<protein>
    <submittedName>
        <fullName evidence="2">Uncharacterized protein</fullName>
    </submittedName>
</protein>
<gene>
    <name evidence="2" type="ORF">IEO21_10163</name>
</gene>
<reference evidence="2" key="1">
    <citation type="submission" date="2020-11" db="EMBL/GenBank/DDBJ databases">
        <authorList>
            <person name="Koelle M."/>
            <person name="Horta M.A.C."/>
            <person name="Nowrousian M."/>
            <person name="Ohm R.A."/>
            <person name="Benz P."/>
            <person name="Pilgard A."/>
        </authorList>
    </citation>
    <scope>NUCLEOTIDE SEQUENCE</scope>
    <source>
        <strain evidence="2">FPRL280</strain>
    </source>
</reference>
<accession>A0A8H7NT33</accession>
<dbReference type="EMBL" id="JADOXO010000687">
    <property type="protein sequence ID" value="KAF9801264.1"/>
    <property type="molecule type" value="Genomic_DNA"/>
</dbReference>
<name>A0A8H7NT33_9APHY</name>